<reference evidence="1" key="1">
    <citation type="submission" date="2020-11" db="EMBL/GenBank/DDBJ databases">
        <authorList>
            <person name="Tran Van P."/>
        </authorList>
    </citation>
    <scope>NUCLEOTIDE SEQUENCE</scope>
</reference>
<keyword evidence="2" id="KW-1185">Reference proteome</keyword>
<organism evidence="1">
    <name type="scientific">Medioppia subpectinata</name>
    <dbReference type="NCBI Taxonomy" id="1979941"/>
    <lineage>
        <taxon>Eukaryota</taxon>
        <taxon>Metazoa</taxon>
        <taxon>Ecdysozoa</taxon>
        <taxon>Arthropoda</taxon>
        <taxon>Chelicerata</taxon>
        <taxon>Arachnida</taxon>
        <taxon>Acari</taxon>
        <taxon>Acariformes</taxon>
        <taxon>Sarcoptiformes</taxon>
        <taxon>Oribatida</taxon>
        <taxon>Brachypylina</taxon>
        <taxon>Oppioidea</taxon>
        <taxon>Oppiidae</taxon>
        <taxon>Medioppia</taxon>
    </lineage>
</organism>
<proteinExistence type="predicted"/>
<accession>A0A7R9LT04</accession>
<dbReference type="EMBL" id="CAJPIZ010039617">
    <property type="protein sequence ID" value="CAG2121455.1"/>
    <property type="molecule type" value="Genomic_DNA"/>
</dbReference>
<sequence length="141" mass="16161">DVNGVLFRDHFRNELANVRVSLGQGAKHTWSVYLVMTPVDPTGARVHCTALVQRVVGNWLQYYYYEPLATDQRQSTVLPEFLVHSLRAMIGQKWSVLVRRTNGSQRTPGSSYRRCLVFIANFLDDQTALNAYNWSPYDLVP</sequence>
<protein>
    <submittedName>
        <fullName evidence="1">Uncharacterized protein</fullName>
    </submittedName>
</protein>
<gene>
    <name evidence="1" type="ORF">OSB1V03_LOCUS21401</name>
</gene>
<evidence type="ECO:0000313" key="1">
    <source>
        <dbReference type="EMBL" id="CAD7647353.1"/>
    </source>
</evidence>
<dbReference type="AlphaFoldDB" id="A0A7R9LT04"/>
<name>A0A7R9LT04_9ACAR</name>
<dbReference type="Proteomes" id="UP000759131">
    <property type="component" value="Unassembled WGS sequence"/>
</dbReference>
<evidence type="ECO:0000313" key="2">
    <source>
        <dbReference type="Proteomes" id="UP000759131"/>
    </source>
</evidence>
<dbReference type="EMBL" id="OC894192">
    <property type="protein sequence ID" value="CAD7647353.1"/>
    <property type="molecule type" value="Genomic_DNA"/>
</dbReference>
<feature type="non-terminal residue" evidence="1">
    <location>
        <position position="1"/>
    </location>
</feature>